<dbReference type="CDD" id="cd01293">
    <property type="entry name" value="Bact_CD"/>
    <property type="match status" value="1"/>
</dbReference>
<keyword evidence="1" id="KW-0479">Metal-binding</keyword>
<dbReference type="Proteomes" id="UP001139347">
    <property type="component" value="Unassembled WGS sequence"/>
</dbReference>
<dbReference type="PANTHER" id="PTHR32027">
    <property type="entry name" value="CYTOSINE DEAMINASE"/>
    <property type="match status" value="1"/>
</dbReference>
<evidence type="ECO:0000313" key="5">
    <source>
        <dbReference type="Proteomes" id="UP001139347"/>
    </source>
</evidence>
<evidence type="ECO:0000256" key="1">
    <source>
        <dbReference type="ARBA" id="ARBA00022723"/>
    </source>
</evidence>
<dbReference type="EMBL" id="JALIRP010000001">
    <property type="protein sequence ID" value="MCJ8010266.1"/>
    <property type="molecule type" value="Genomic_DNA"/>
</dbReference>
<keyword evidence="5" id="KW-1185">Reference proteome</keyword>
<sequence>MQDNHYWLTHVQLETGYQYENGVVSGTETGIFHVRVENGKFSEIISAATILEDSLPKWNMNAKLMLPSFRDMHIHLDKTYYGGPWKAPTIPTNGIFTRFEEEKELLPRLLPVARERAGKLIELLIEAGTTRIRSHCNIDPVVGLKNLEATLQAVEDYQGRASIEIVAFPQHGLLRSQSVSLMREALKNGASLVGGVDPATVDGDMERSLQTIMELAVEADSDIDLHLHDGGHLGIFTFQRLADLVEEAGWQGRVTLSHALALADISPEKAATTADRLASLGISIASSVPLGRTIPIPLLHDRGVKVSLGDDSIMDHWSPFGKGDMLEKAGILAERFNLADERALGQTLGVITGGITPLNRDGEQVWPRIGDEASMVFVDASCSAEAVARRPKRQAVFFKGNLVFRLSSA</sequence>
<keyword evidence="2" id="KW-0378">Hydrolase</keyword>
<protein>
    <submittedName>
        <fullName evidence="4">Amidohydrolase family protein</fullName>
    </submittedName>
</protein>
<feature type="domain" description="Amidohydrolase 3" evidence="3">
    <location>
        <begin position="63"/>
        <end position="397"/>
    </location>
</feature>
<dbReference type="InterPro" id="IPR052349">
    <property type="entry name" value="Metallo-hydrolase_Enzymes"/>
</dbReference>
<name>A0A9X1WK84_9BACL</name>
<comment type="caution">
    <text evidence="4">The sequence shown here is derived from an EMBL/GenBank/DDBJ whole genome shotgun (WGS) entry which is preliminary data.</text>
</comment>
<evidence type="ECO:0000256" key="2">
    <source>
        <dbReference type="ARBA" id="ARBA00022801"/>
    </source>
</evidence>
<dbReference type="GO" id="GO:0019239">
    <property type="term" value="F:deaminase activity"/>
    <property type="evidence" value="ECO:0007669"/>
    <property type="project" value="UniProtKB-ARBA"/>
</dbReference>
<dbReference type="Gene3D" id="2.30.40.10">
    <property type="entry name" value="Urease, subunit C, domain 1"/>
    <property type="match status" value="1"/>
</dbReference>
<dbReference type="GO" id="GO:0046872">
    <property type="term" value="F:metal ion binding"/>
    <property type="evidence" value="ECO:0007669"/>
    <property type="project" value="UniProtKB-KW"/>
</dbReference>
<organism evidence="4 5">
    <name type="scientific">Paenibacillus mangrovi</name>
    <dbReference type="NCBI Taxonomy" id="2931978"/>
    <lineage>
        <taxon>Bacteria</taxon>
        <taxon>Bacillati</taxon>
        <taxon>Bacillota</taxon>
        <taxon>Bacilli</taxon>
        <taxon>Bacillales</taxon>
        <taxon>Paenibacillaceae</taxon>
        <taxon>Paenibacillus</taxon>
    </lineage>
</organism>
<dbReference type="Pfam" id="PF07969">
    <property type="entry name" value="Amidohydro_3"/>
    <property type="match status" value="1"/>
</dbReference>
<dbReference type="NCBIfam" id="NF005312">
    <property type="entry name" value="PRK06846.1"/>
    <property type="match status" value="1"/>
</dbReference>
<dbReference type="InterPro" id="IPR011059">
    <property type="entry name" value="Metal-dep_hydrolase_composite"/>
</dbReference>
<dbReference type="Gene3D" id="3.20.20.140">
    <property type="entry name" value="Metal-dependent hydrolases"/>
    <property type="match status" value="1"/>
</dbReference>
<dbReference type="RefSeq" id="WP_244717749.1">
    <property type="nucleotide sequence ID" value="NZ_JALIRP010000001.1"/>
</dbReference>
<evidence type="ECO:0000313" key="4">
    <source>
        <dbReference type="EMBL" id="MCJ8010266.1"/>
    </source>
</evidence>
<dbReference type="SUPFAM" id="SSF51556">
    <property type="entry name" value="Metallo-dependent hydrolases"/>
    <property type="match status" value="1"/>
</dbReference>
<dbReference type="FunFam" id="3.20.20.140:FF:000019">
    <property type="entry name" value="Cytosine deaminase"/>
    <property type="match status" value="1"/>
</dbReference>
<proteinExistence type="predicted"/>
<dbReference type="PANTHER" id="PTHR32027:SF9">
    <property type="entry name" value="BLL3847 PROTEIN"/>
    <property type="match status" value="1"/>
</dbReference>
<dbReference type="GO" id="GO:0016814">
    <property type="term" value="F:hydrolase activity, acting on carbon-nitrogen (but not peptide) bonds, in cyclic amidines"/>
    <property type="evidence" value="ECO:0007669"/>
    <property type="project" value="TreeGrafter"/>
</dbReference>
<reference evidence="4" key="1">
    <citation type="submission" date="2022-04" db="EMBL/GenBank/DDBJ databases">
        <title>Paenibacillus mangrovi sp. nov., a novel endophytic bacterium isolated from bark of Kandelia candel.</title>
        <authorList>
            <person name="Tuo L."/>
        </authorList>
    </citation>
    <scope>NUCLEOTIDE SEQUENCE</scope>
    <source>
        <strain evidence="4">KQZ6P-2</strain>
    </source>
</reference>
<dbReference type="InterPro" id="IPR032466">
    <property type="entry name" value="Metal_Hydrolase"/>
</dbReference>
<gene>
    <name evidence="4" type="ORF">MUG84_00735</name>
</gene>
<dbReference type="InterPro" id="IPR013108">
    <property type="entry name" value="Amidohydro_3"/>
</dbReference>
<dbReference type="AlphaFoldDB" id="A0A9X1WK84"/>
<accession>A0A9X1WK84</accession>
<evidence type="ECO:0000259" key="3">
    <source>
        <dbReference type="Pfam" id="PF07969"/>
    </source>
</evidence>